<dbReference type="PANTHER" id="PTHR24198:SF165">
    <property type="entry name" value="ANKYRIN REPEAT-CONTAINING PROTEIN-RELATED"/>
    <property type="match status" value="1"/>
</dbReference>
<dbReference type="SUPFAM" id="SSF48403">
    <property type="entry name" value="Ankyrin repeat"/>
    <property type="match status" value="1"/>
</dbReference>
<dbReference type="PRINTS" id="PR01415">
    <property type="entry name" value="ANKYRIN"/>
</dbReference>
<feature type="signal peptide" evidence="4">
    <location>
        <begin position="1"/>
        <end position="21"/>
    </location>
</feature>
<proteinExistence type="predicted"/>
<feature type="repeat" description="ANK" evidence="3">
    <location>
        <begin position="106"/>
        <end position="138"/>
    </location>
</feature>
<keyword evidence="1" id="KW-0677">Repeat</keyword>
<feature type="repeat" description="ANK" evidence="3">
    <location>
        <begin position="249"/>
        <end position="281"/>
    </location>
</feature>
<feature type="repeat" description="ANK" evidence="3">
    <location>
        <begin position="172"/>
        <end position="204"/>
    </location>
</feature>
<comment type="caution">
    <text evidence="5">The sequence shown here is derived from an EMBL/GenBank/DDBJ whole genome shotgun (WGS) entry which is preliminary data.</text>
</comment>
<accession>A0A0J1E808</accession>
<gene>
    <name evidence="5" type="ORF">RISK_006315</name>
</gene>
<dbReference type="PANTHER" id="PTHR24198">
    <property type="entry name" value="ANKYRIN REPEAT AND PROTEIN KINASE DOMAIN-CONTAINING PROTEIN"/>
    <property type="match status" value="1"/>
</dbReference>
<keyword evidence="2 3" id="KW-0040">ANK repeat</keyword>
<dbReference type="PROSITE" id="PS50088">
    <property type="entry name" value="ANK_REPEAT"/>
    <property type="match status" value="7"/>
</dbReference>
<feature type="repeat" description="ANK" evidence="3">
    <location>
        <begin position="346"/>
        <end position="378"/>
    </location>
</feature>
<dbReference type="STRING" id="595434.RISK_006315"/>
<feature type="repeat" description="ANK" evidence="3">
    <location>
        <begin position="206"/>
        <end position="238"/>
    </location>
</feature>
<evidence type="ECO:0000256" key="2">
    <source>
        <dbReference type="ARBA" id="ARBA00023043"/>
    </source>
</evidence>
<evidence type="ECO:0000313" key="6">
    <source>
        <dbReference type="Proteomes" id="UP000036367"/>
    </source>
</evidence>
<keyword evidence="6" id="KW-1185">Reference proteome</keyword>
<feature type="repeat" description="ANK" evidence="3">
    <location>
        <begin position="73"/>
        <end position="105"/>
    </location>
</feature>
<dbReference type="InterPro" id="IPR002110">
    <property type="entry name" value="Ankyrin_rpt"/>
</dbReference>
<dbReference type="Proteomes" id="UP000036367">
    <property type="component" value="Unassembled WGS sequence"/>
</dbReference>
<dbReference type="GO" id="GO:0005737">
    <property type="term" value="C:cytoplasm"/>
    <property type="evidence" value="ECO:0007669"/>
    <property type="project" value="TreeGrafter"/>
</dbReference>
<dbReference type="InterPro" id="IPR036770">
    <property type="entry name" value="Ankyrin_rpt-contain_sf"/>
</dbReference>
<keyword evidence="4" id="KW-0732">Signal</keyword>
<dbReference type="Gene3D" id="1.25.40.20">
    <property type="entry name" value="Ankyrin repeat-containing domain"/>
    <property type="match status" value="3"/>
</dbReference>
<feature type="repeat" description="ANK" evidence="3">
    <location>
        <begin position="139"/>
        <end position="171"/>
    </location>
</feature>
<feature type="chain" id="PRO_5005250671" evidence="4">
    <location>
        <begin position="22"/>
        <end position="496"/>
    </location>
</feature>
<evidence type="ECO:0000256" key="4">
    <source>
        <dbReference type="SAM" id="SignalP"/>
    </source>
</evidence>
<name>A0A0J1E808_RHOIS</name>
<dbReference type="PROSITE" id="PS50297">
    <property type="entry name" value="ANK_REP_REGION"/>
    <property type="match status" value="7"/>
</dbReference>
<dbReference type="SMART" id="SM00248">
    <property type="entry name" value="ANK"/>
    <property type="match status" value="10"/>
</dbReference>
<evidence type="ECO:0000256" key="3">
    <source>
        <dbReference type="PROSITE-ProRule" id="PRU00023"/>
    </source>
</evidence>
<dbReference type="PATRIC" id="fig|595434.4.peg.6004"/>
<evidence type="ECO:0000313" key="5">
    <source>
        <dbReference type="EMBL" id="KLU01599.1"/>
    </source>
</evidence>
<protein>
    <submittedName>
        <fullName evidence="5">Ankyrin-like protein</fullName>
    </submittedName>
</protein>
<sequence>MMLRMILPIAGSLLVCLGVVAADPSDRDAAAVAGVEESALDHQLVAAAEQQRWDLVRESLAGDRVNVDASQPDGMTALHWAAYHNHVRSIAALVAAGADVDAGTLYEVTPLSLACEYGNLRAVRALLDAGADANAARRGGESPLMLAARQGNANVVRSLIKSGADMEDKEARGQTALMWASAAGNLDAVDALIDAGCNVETTLKQSGLSALMFAARHGQSAVVMRLLDSGLDVNTVAKPKRSGGRNPRNGMSAMMFAMESGHLQLACDLVRRGADPNDQRSEYAPLHAITWVRKTELGDNPEGDPAPRITGSIHSLDFVRQMVELGADVNLQLKNGKSRGQRLNPKGATPFLLAARGADVELMHLLLELGADPTIPNDDGTTALMAAAGVGVIAVGEEPGTPAEVDRAIEMLVDLGIDPNVVDRNRETAMHGAALRTFPTAVRKLTSVGADPNVWNHKNKRGWTPLDIAGGKRPGSVKPSPPTIEALKEAIEASSF</sequence>
<reference evidence="5" key="1">
    <citation type="submission" date="2015-05" db="EMBL/GenBank/DDBJ databases">
        <title>Permanent draft genome of Rhodopirellula islandicus K833.</title>
        <authorList>
            <person name="Kizina J."/>
            <person name="Richter M."/>
            <person name="Glockner F.O."/>
            <person name="Harder J."/>
        </authorList>
    </citation>
    <scope>NUCLEOTIDE SEQUENCE [LARGE SCALE GENOMIC DNA]</scope>
    <source>
        <strain evidence="5">K833</strain>
    </source>
</reference>
<dbReference type="Pfam" id="PF12796">
    <property type="entry name" value="Ank_2"/>
    <property type="match status" value="3"/>
</dbReference>
<dbReference type="EMBL" id="LECT01000052">
    <property type="protein sequence ID" value="KLU01599.1"/>
    <property type="molecule type" value="Genomic_DNA"/>
</dbReference>
<dbReference type="Pfam" id="PF00023">
    <property type="entry name" value="Ank"/>
    <property type="match status" value="1"/>
</dbReference>
<organism evidence="5 6">
    <name type="scientific">Rhodopirellula islandica</name>
    <dbReference type="NCBI Taxonomy" id="595434"/>
    <lineage>
        <taxon>Bacteria</taxon>
        <taxon>Pseudomonadati</taxon>
        <taxon>Planctomycetota</taxon>
        <taxon>Planctomycetia</taxon>
        <taxon>Pirellulales</taxon>
        <taxon>Pirellulaceae</taxon>
        <taxon>Rhodopirellula</taxon>
    </lineage>
</organism>
<dbReference type="AlphaFoldDB" id="A0A0J1E808"/>
<evidence type="ECO:0000256" key="1">
    <source>
        <dbReference type="ARBA" id="ARBA00022737"/>
    </source>
</evidence>